<dbReference type="Proteomes" id="UP000830768">
    <property type="component" value="Chromosome 2"/>
</dbReference>
<gene>
    <name evidence="1" type="ORF">LCI18_001978</name>
</gene>
<accession>A0ACD3YQ21</accession>
<proteinExistence type="predicted"/>
<dbReference type="EMBL" id="CP090031">
    <property type="protein sequence ID" value="UPK91043.1"/>
    <property type="molecule type" value="Genomic_DNA"/>
</dbReference>
<sequence length="576" mass="63647">MASRQPSLGSDSISRSSMPLANRRALARAMLRSSLGSQPVPRQLAPNLESISRPATTSADIHDVAQRMLRSSLNEPSPSNPPQPSRASLDKYPVSSNQLHSGSTTRRALSPVRTAALVSSQNTTSTAASSIHPDERRRMADIESSNRRRVESHVKREGEANVSEIKAEARLIKVQNQESRIQGSILRPPKSTCSTDLLFLIDTTYSMSPYINAAKNQVISIMNHINAALLKKAEVQMAVPGPLLLETLVASGGGDEPEDVTGGLNQALKASWKLPTRCIIHITDAPPHGHTLNNLDSDDDSFPQPGSEPHRLTYDAVLKGLIEKSINYALLRINNSTDRMAYTFFNAYAALSPNCRLHESNTYHSLAAKILSRSFKPGFQGWDMSNRPSQDNLQFQELHLGTSYDALQHMVVKTVTNSASRSTSISISGRHQRNPLGTLAPIDEGLNNDHDSPVILDTAPPQWDTQGWLNEVADFEAYTTDVVAHDSSMLDQMMDNDKHIHITTTDLTVHKRGQPFAQGAMRVADYARSHASRNRLVVKSYKRQGKRLAHLIHDMRCQALCKAFAFEFNVMLPEKY</sequence>
<evidence type="ECO:0000313" key="1">
    <source>
        <dbReference type="EMBL" id="UPK91043.1"/>
    </source>
</evidence>
<organism evidence="1 2">
    <name type="scientific">Fusarium solani subsp. cucurbitae</name>
    <name type="common">Neocosmosporum cucurbitae</name>
    <dbReference type="NCBI Taxonomy" id="2747967"/>
    <lineage>
        <taxon>Eukaryota</taxon>
        <taxon>Fungi</taxon>
        <taxon>Dikarya</taxon>
        <taxon>Ascomycota</taxon>
        <taxon>Pezizomycotina</taxon>
        <taxon>Sordariomycetes</taxon>
        <taxon>Hypocreomycetidae</taxon>
        <taxon>Hypocreales</taxon>
        <taxon>Nectriaceae</taxon>
        <taxon>Fusarium</taxon>
        <taxon>Fusarium solani species complex</taxon>
    </lineage>
</organism>
<evidence type="ECO:0000313" key="2">
    <source>
        <dbReference type="Proteomes" id="UP000830768"/>
    </source>
</evidence>
<keyword evidence="2" id="KW-1185">Reference proteome</keyword>
<protein>
    <submittedName>
        <fullName evidence="1">Uncharacterized protein</fullName>
    </submittedName>
</protein>
<reference evidence="1" key="1">
    <citation type="submission" date="2021-11" db="EMBL/GenBank/DDBJ databases">
        <title>Fusarium solani-melongenae Genome sequencing and assembly.</title>
        <authorList>
            <person name="Xie S."/>
            <person name="Huang L."/>
            <person name="Zhang X."/>
        </authorList>
    </citation>
    <scope>NUCLEOTIDE SEQUENCE</scope>
    <source>
        <strain evidence="1">CRI 24-3</strain>
    </source>
</reference>
<name>A0ACD3YQ21_FUSSC</name>